<evidence type="ECO:0000313" key="1">
    <source>
        <dbReference type="EMBL" id="CAG8589865.1"/>
    </source>
</evidence>
<protein>
    <submittedName>
        <fullName evidence="1">680_t:CDS:1</fullName>
    </submittedName>
</protein>
<proteinExistence type="predicted"/>
<comment type="caution">
    <text evidence="1">The sequence shown here is derived from an EMBL/GenBank/DDBJ whole genome shotgun (WGS) entry which is preliminary data.</text>
</comment>
<feature type="non-terminal residue" evidence="1">
    <location>
        <position position="1"/>
    </location>
</feature>
<organism evidence="1 2">
    <name type="scientific">Acaulospora colombiana</name>
    <dbReference type="NCBI Taxonomy" id="27376"/>
    <lineage>
        <taxon>Eukaryota</taxon>
        <taxon>Fungi</taxon>
        <taxon>Fungi incertae sedis</taxon>
        <taxon>Mucoromycota</taxon>
        <taxon>Glomeromycotina</taxon>
        <taxon>Glomeromycetes</taxon>
        <taxon>Diversisporales</taxon>
        <taxon>Acaulosporaceae</taxon>
        <taxon>Acaulospora</taxon>
    </lineage>
</organism>
<dbReference type="Proteomes" id="UP000789525">
    <property type="component" value="Unassembled WGS sequence"/>
</dbReference>
<reference evidence="1" key="1">
    <citation type="submission" date="2021-06" db="EMBL/GenBank/DDBJ databases">
        <authorList>
            <person name="Kallberg Y."/>
            <person name="Tangrot J."/>
            <person name="Rosling A."/>
        </authorList>
    </citation>
    <scope>NUCLEOTIDE SEQUENCE</scope>
    <source>
        <strain evidence="1">CL356</strain>
    </source>
</reference>
<dbReference type="EMBL" id="CAJVPT010012751">
    <property type="protein sequence ID" value="CAG8589865.1"/>
    <property type="molecule type" value="Genomic_DNA"/>
</dbReference>
<keyword evidence="2" id="KW-1185">Reference proteome</keyword>
<name>A0ACA9MFV6_9GLOM</name>
<gene>
    <name evidence="1" type="ORF">ACOLOM_LOCUS6280</name>
</gene>
<accession>A0ACA9MFV6</accession>
<sequence length="118" mass="13258">TNNPSVSKINKSETPQTSDNNASMLNKSKTSQISDDNASKTVYPVIPTPPNPRPSQRTPNPNRRRNISVSGVLQDDEYYTERGDFWTPLSKGSIERHIENEDYPDVNPGQAQEMLDQL</sequence>
<evidence type="ECO:0000313" key="2">
    <source>
        <dbReference type="Proteomes" id="UP000789525"/>
    </source>
</evidence>